<dbReference type="EMBL" id="WRXO01000010">
    <property type="protein sequence ID" value="MVT44190.1"/>
    <property type="molecule type" value="Genomic_DNA"/>
</dbReference>
<evidence type="ECO:0000256" key="10">
    <source>
        <dbReference type="SAM" id="MobiDB-lite"/>
    </source>
</evidence>
<dbReference type="Gene3D" id="3.30.1150.10">
    <property type="match status" value="1"/>
</dbReference>
<dbReference type="SUPFAM" id="SSF74653">
    <property type="entry name" value="TolA/TonB C-terminal domain"/>
    <property type="match status" value="1"/>
</dbReference>
<evidence type="ECO:0000313" key="14">
    <source>
        <dbReference type="Proteomes" id="UP000468388"/>
    </source>
</evidence>
<evidence type="ECO:0000256" key="9">
    <source>
        <dbReference type="ARBA" id="ARBA00023136"/>
    </source>
</evidence>
<feature type="transmembrane region" description="Helical" evidence="11">
    <location>
        <begin position="83"/>
        <end position="104"/>
    </location>
</feature>
<dbReference type="InterPro" id="IPR008969">
    <property type="entry name" value="CarboxyPept-like_regulatory"/>
</dbReference>
<comment type="similarity">
    <text evidence="2">Belongs to the TonB family.</text>
</comment>
<keyword evidence="7" id="KW-0653">Protein transport</keyword>
<dbReference type="Pfam" id="PF13715">
    <property type="entry name" value="CarbopepD_reg_2"/>
    <property type="match status" value="1"/>
</dbReference>
<dbReference type="Pfam" id="PF03544">
    <property type="entry name" value="TonB_C"/>
    <property type="match status" value="1"/>
</dbReference>
<keyword evidence="6 11" id="KW-0812">Transmembrane</keyword>
<evidence type="ECO:0000256" key="1">
    <source>
        <dbReference type="ARBA" id="ARBA00004383"/>
    </source>
</evidence>
<dbReference type="GO" id="GO:0055085">
    <property type="term" value="P:transmembrane transport"/>
    <property type="evidence" value="ECO:0007669"/>
    <property type="project" value="InterPro"/>
</dbReference>
<evidence type="ECO:0000256" key="6">
    <source>
        <dbReference type="ARBA" id="ARBA00022692"/>
    </source>
</evidence>
<dbReference type="PANTHER" id="PTHR33446:SF2">
    <property type="entry name" value="PROTEIN TONB"/>
    <property type="match status" value="1"/>
</dbReference>
<evidence type="ECO:0000256" key="4">
    <source>
        <dbReference type="ARBA" id="ARBA00022475"/>
    </source>
</evidence>
<dbReference type="NCBIfam" id="TIGR01352">
    <property type="entry name" value="tonB_Cterm"/>
    <property type="match status" value="1"/>
</dbReference>
<dbReference type="InterPro" id="IPR037682">
    <property type="entry name" value="TonB_C"/>
</dbReference>
<dbReference type="OrthoDB" id="1112758at2"/>
<protein>
    <submittedName>
        <fullName evidence="13">TonB family protein</fullName>
    </submittedName>
</protein>
<evidence type="ECO:0000259" key="12">
    <source>
        <dbReference type="Pfam" id="PF03544"/>
    </source>
</evidence>
<feature type="region of interest" description="Disordered" evidence="10">
    <location>
        <begin position="155"/>
        <end position="179"/>
    </location>
</feature>
<accession>A0A6N8JG38</accession>
<evidence type="ECO:0000256" key="11">
    <source>
        <dbReference type="SAM" id="Phobius"/>
    </source>
</evidence>
<comment type="caution">
    <text evidence="13">The sequence shown here is derived from an EMBL/GenBank/DDBJ whole genome shotgun (WGS) entry which is preliminary data.</text>
</comment>
<dbReference type="AlphaFoldDB" id="A0A6N8JG38"/>
<reference evidence="13 14" key="1">
    <citation type="submission" date="2019-12" db="EMBL/GenBank/DDBJ databases">
        <title>The draft genomic sequence of strain Chitinophaga oryziterrae JCM 16595.</title>
        <authorList>
            <person name="Zhang X."/>
        </authorList>
    </citation>
    <scope>NUCLEOTIDE SEQUENCE [LARGE SCALE GENOMIC DNA]</scope>
    <source>
        <strain evidence="13 14">JCM 16595</strain>
    </source>
</reference>
<keyword evidence="9 11" id="KW-0472">Membrane</keyword>
<dbReference type="GO" id="GO:0098797">
    <property type="term" value="C:plasma membrane protein complex"/>
    <property type="evidence" value="ECO:0007669"/>
    <property type="project" value="TreeGrafter"/>
</dbReference>
<evidence type="ECO:0000256" key="8">
    <source>
        <dbReference type="ARBA" id="ARBA00022989"/>
    </source>
</evidence>
<dbReference type="Proteomes" id="UP000468388">
    <property type="component" value="Unassembled WGS sequence"/>
</dbReference>
<sequence length="479" mass="50805">MPHKHNDIKHGVDPEQIRRYLAGELDDKAMHILERQALEDPFLAEALDGFTGYAADQTVNLDDLDRRLDKRVAGAKERKIFVYYRWAAAAAVLIVAGVGVMKLWQAPVKQEIANVKVAHDSVASGGITDESGQSLAARADKQHPTAIPDLKLKKESHQPAVQEKPQSAPGIVNASPAARGTYNQSDSVTAMGIAASKAAPGTIMTAPKPAPVSIQAASVPAPGSVAVAEKPVVVPVSADMASEKEVTADESRAFVSASSPSKALAGRLSGVNITQNRNNVTLFPGKVRLLQGKVTAMSNDSGLAGVSVAVDGTNKGALTDKDGNFAIAVDSIAKVQLNLAAVGWASKKVTVSNEENNLRIALPENRQSLNEEVVVVGYSRKKAKRAVYQPPQPGEGLDRYKEYLAKHVRYPASAGGVKGTVRVAFTVNADGTLEDFKILRTLQPDCDAEAIRVVKEGPAWIPASDGRSTRAQVDVPFAP</sequence>
<keyword evidence="4" id="KW-1003">Cell membrane</keyword>
<comment type="subcellular location">
    <subcellularLocation>
        <location evidence="1">Cell inner membrane</location>
        <topology evidence="1">Single-pass membrane protein</topology>
        <orientation evidence="1">Periplasmic side</orientation>
    </subcellularLocation>
</comment>
<feature type="domain" description="TonB C-terminal" evidence="12">
    <location>
        <begin position="407"/>
        <end position="477"/>
    </location>
</feature>
<dbReference type="GO" id="GO:0015031">
    <property type="term" value="P:protein transport"/>
    <property type="evidence" value="ECO:0007669"/>
    <property type="project" value="UniProtKB-KW"/>
</dbReference>
<dbReference type="SUPFAM" id="SSF49464">
    <property type="entry name" value="Carboxypeptidase regulatory domain-like"/>
    <property type="match status" value="1"/>
</dbReference>
<keyword evidence="14" id="KW-1185">Reference proteome</keyword>
<evidence type="ECO:0000256" key="5">
    <source>
        <dbReference type="ARBA" id="ARBA00022519"/>
    </source>
</evidence>
<proteinExistence type="inferred from homology"/>
<evidence type="ECO:0000256" key="3">
    <source>
        <dbReference type="ARBA" id="ARBA00022448"/>
    </source>
</evidence>
<organism evidence="13 14">
    <name type="scientific">Chitinophaga oryziterrae</name>
    <dbReference type="NCBI Taxonomy" id="1031224"/>
    <lineage>
        <taxon>Bacteria</taxon>
        <taxon>Pseudomonadati</taxon>
        <taxon>Bacteroidota</taxon>
        <taxon>Chitinophagia</taxon>
        <taxon>Chitinophagales</taxon>
        <taxon>Chitinophagaceae</taxon>
        <taxon>Chitinophaga</taxon>
    </lineage>
</organism>
<dbReference type="InterPro" id="IPR006260">
    <property type="entry name" value="TonB/TolA_C"/>
</dbReference>
<dbReference type="Gene3D" id="2.60.40.1120">
    <property type="entry name" value="Carboxypeptidase-like, regulatory domain"/>
    <property type="match status" value="1"/>
</dbReference>
<keyword evidence="5" id="KW-0997">Cell inner membrane</keyword>
<evidence type="ECO:0000313" key="13">
    <source>
        <dbReference type="EMBL" id="MVT44190.1"/>
    </source>
</evidence>
<evidence type="ECO:0000256" key="2">
    <source>
        <dbReference type="ARBA" id="ARBA00006555"/>
    </source>
</evidence>
<name>A0A6N8JG38_9BACT</name>
<keyword evidence="3" id="KW-0813">Transport</keyword>
<evidence type="ECO:0000256" key="7">
    <source>
        <dbReference type="ARBA" id="ARBA00022927"/>
    </source>
</evidence>
<dbReference type="RefSeq" id="WP_157302990.1">
    <property type="nucleotide sequence ID" value="NZ_BAAAZB010000021.1"/>
</dbReference>
<keyword evidence="8 11" id="KW-1133">Transmembrane helix</keyword>
<dbReference type="InterPro" id="IPR051045">
    <property type="entry name" value="TonB-dependent_transducer"/>
</dbReference>
<gene>
    <name evidence="13" type="ORF">GO495_26585</name>
</gene>
<dbReference type="GO" id="GO:0031992">
    <property type="term" value="F:energy transducer activity"/>
    <property type="evidence" value="ECO:0007669"/>
    <property type="project" value="TreeGrafter"/>
</dbReference>
<dbReference type="PANTHER" id="PTHR33446">
    <property type="entry name" value="PROTEIN TONB-RELATED"/>
    <property type="match status" value="1"/>
</dbReference>